<dbReference type="AlphaFoldDB" id="A0A420HAC4"/>
<comment type="caution">
    <text evidence="1">The sequence shown here is derived from an EMBL/GenBank/DDBJ whole genome shotgun (WGS) entry which is preliminary data.</text>
</comment>
<proteinExistence type="predicted"/>
<protein>
    <recommendedName>
        <fullName evidence="3">F-box domain-containing protein</fullName>
    </recommendedName>
</protein>
<name>A0A420HAC4_9PEZI</name>
<gene>
    <name evidence="1" type="ORF">GcC1_212023</name>
</gene>
<organism evidence="1 2">
    <name type="scientific">Golovinomyces cichoracearum</name>
    <dbReference type="NCBI Taxonomy" id="62708"/>
    <lineage>
        <taxon>Eukaryota</taxon>
        <taxon>Fungi</taxon>
        <taxon>Dikarya</taxon>
        <taxon>Ascomycota</taxon>
        <taxon>Pezizomycotina</taxon>
        <taxon>Leotiomycetes</taxon>
        <taxon>Erysiphales</taxon>
        <taxon>Erysiphaceae</taxon>
        <taxon>Golovinomyces</taxon>
    </lineage>
</organism>
<dbReference type="Proteomes" id="UP000285405">
    <property type="component" value="Unassembled WGS sequence"/>
</dbReference>
<evidence type="ECO:0000313" key="1">
    <source>
        <dbReference type="EMBL" id="RKF54377.1"/>
    </source>
</evidence>
<dbReference type="EMBL" id="MCBR01021231">
    <property type="protein sequence ID" value="RKF54377.1"/>
    <property type="molecule type" value="Genomic_DNA"/>
</dbReference>
<accession>A0A420HAC4</accession>
<sequence>MTLQKMFLQVSRKIRARQDQDISSHLEFTGNGFLCSLPLDILHIIAGYLSPSSLAILTLCSKVIRYKLGPRYHKEDIKDTIEHCADKCPPLQYFLKMYWTYQQMYWSSRLPPKLPEFKMFLYLIARDSSSQIFCFRCGKIHSPNRSDQINLWWPWSWKNCGSFDGSLMQIYYGRHFHFEGAQLAMQQYRRGTYPRKQLKKLSKISVFIGKPLLSDSELRKLCSLQVRIISNRLYVKTVRKRNCTTEASNSIFDTIARRLYICPHLMEHQCSIIDTANFGIVQDGPHIDKLQTDDTALSRCSHCFTEVHMKVFEIKKRYDSSRTVIVTIWQDFGTLSHPADPDWYSHLDTITSSTLVQFPLGSIRKTFENASE</sequence>
<dbReference type="OrthoDB" id="3766406at2759"/>
<reference evidence="1 2" key="1">
    <citation type="journal article" date="2018" name="BMC Genomics">
        <title>Comparative genome analyses reveal sequence features reflecting distinct modes of host-adaptation between dicot and monocot powdery mildew.</title>
        <authorList>
            <person name="Wu Y."/>
            <person name="Ma X."/>
            <person name="Pan Z."/>
            <person name="Kale S.D."/>
            <person name="Song Y."/>
            <person name="King H."/>
            <person name="Zhang Q."/>
            <person name="Presley C."/>
            <person name="Deng X."/>
            <person name="Wei C.I."/>
            <person name="Xiao S."/>
        </authorList>
    </citation>
    <scope>NUCLEOTIDE SEQUENCE [LARGE SCALE GENOMIC DNA]</scope>
    <source>
        <strain evidence="1">UCSC1</strain>
    </source>
</reference>
<evidence type="ECO:0008006" key="3">
    <source>
        <dbReference type="Google" id="ProtNLM"/>
    </source>
</evidence>
<evidence type="ECO:0000313" key="2">
    <source>
        <dbReference type="Proteomes" id="UP000285405"/>
    </source>
</evidence>